<dbReference type="Proteomes" id="UP000264071">
    <property type="component" value="Unassembled WGS sequence"/>
</dbReference>
<keyword evidence="1" id="KW-0732">Signal</keyword>
<dbReference type="EMBL" id="DPIY01000009">
    <property type="protein sequence ID" value="HCT57538.1"/>
    <property type="molecule type" value="Genomic_DNA"/>
</dbReference>
<evidence type="ECO:0000256" key="1">
    <source>
        <dbReference type="SAM" id="SignalP"/>
    </source>
</evidence>
<sequence length="337" mass="35290">MNFRTFFTTRRSVSVLTLLAGAMGMGACIDDPEPVTAIEATGKVSGILFFDRDNNNVYTPTAGDSAMNGVTVRLLDRGTTRVVGSGTTGANGRYEISVPVGTHDLDVVRSAEMIASNFIWCGAAPSVYRNEATFVQTPLKFGCVVRISAAKLVATGASVTIAGVVTAQPGRYRTANDNLYMQDLTGGIQVFGVPAALALQEGDSIEVTGVMAVFNTQLQITSPRVAPNIKRGAEIPDPLLLTTAQLAATTNGLAPNVGRLVRVRRVTVGTFASGNAPFDDGSGAAQVRLDGNAATTIGTTRFVTGRCYDITGIVGFFNNATQLQPRGPLDVTEVSCS</sequence>
<dbReference type="InterPro" id="IPR013783">
    <property type="entry name" value="Ig-like_fold"/>
</dbReference>
<dbReference type="AlphaFoldDB" id="A0A3D4VA77"/>
<feature type="signal peptide" evidence="1">
    <location>
        <begin position="1"/>
        <end position="27"/>
    </location>
</feature>
<proteinExistence type="predicted"/>
<protein>
    <recommendedName>
        <fullName evidence="4">Carboxypeptidase regulatory-like domain-containing protein</fullName>
    </recommendedName>
</protein>
<evidence type="ECO:0000313" key="2">
    <source>
        <dbReference type="EMBL" id="HCT57538.1"/>
    </source>
</evidence>
<accession>A0A3D4VA77</accession>
<feature type="chain" id="PRO_5017651328" description="Carboxypeptidase regulatory-like domain-containing protein" evidence="1">
    <location>
        <begin position="28"/>
        <end position="337"/>
    </location>
</feature>
<evidence type="ECO:0000313" key="3">
    <source>
        <dbReference type="Proteomes" id="UP000264071"/>
    </source>
</evidence>
<organism evidence="2 3">
    <name type="scientific">Gemmatimonas aurantiaca</name>
    <dbReference type="NCBI Taxonomy" id="173480"/>
    <lineage>
        <taxon>Bacteria</taxon>
        <taxon>Pseudomonadati</taxon>
        <taxon>Gemmatimonadota</taxon>
        <taxon>Gemmatimonadia</taxon>
        <taxon>Gemmatimonadales</taxon>
        <taxon>Gemmatimonadaceae</taxon>
        <taxon>Gemmatimonas</taxon>
    </lineage>
</organism>
<dbReference type="Gene3D" id="2.60.40.10">
    <property type="entry name" value="Immunoglobulins"/>
    <property type="match status" value="1"/>
</dbReference>
<gene>
    <name evidence="2" type="ORF">DGD08_10095</name>
</gene>
<reference evidence="2 3" key="1">
    <citation type="journal article" date="2018" name="Nat. Biotechnol.">
        <title>A standardized bacterial taxonomy based on genome phylogeny substantially revises the tree of life.</title>
        <authorList>
            <person name="Parks D.H."/>
            <person name="Chuvochina M."/>
            <person name="Waite D.W."/>
            <person name="Rinke C."/>
            <person name="Skarshewski A."/>
            <person name="Chaumeil P.A."/>
            <person name="Hugenholtz P."/>
        </authorList>
    </citation>
    <scope>NUCLEOTIDE SEQUENCE [LARGE SCALE GENOMIC DNA]</scope>
    <source>
        <strain evidence="2">UBA8844</strain>
    </source>
</reference>
<dbReference type="SUPFAM" id="SSF49478">
    <property type="entry name" value="Cna protein B-type domain"/>
    <property type="match status" value="1"/>
</dbReference>
<comment type="caution">
    <text evidence="2">The sequence shown here is derived from an EMBL/GenBank/DDBJ whole genome shotgun (WGS) entry which is preliminary data.</text>
</comment>
<dbReference type="PROSITE" id="PS51257">
    <property type="entry name" value="PROKAR_LIPOPROTEIN"/>
    <property type="match status" value="1"/>
</dbReference>
<evidence type="ECO:0008006" key="4">
    <source>
        <dbReference type="Google" id="ProtNLM"/>
    </source>
</evidence>
<name>A0A3D4VA77_9BACT</name>